<proteinExistence type="predicted"/>
<evidence type="ECO:0000313" key="2">
    <source>
        <dbReference type="EMBL" id="SFB81135.1"/>
    </source>
</evidence>
<dbReference type="GO" id="GO:0008641">
    <property type="term" value="F:ubiquitin-like modifier activating enzyme activity"/>
    <property type="evidence" value="ECO:0007669"/>
    <property type="project" value="InterPro"/>
</dbReference>
<dbReference type="Pfam" id="PF00899">
    <property type="entry name" value="ThiF"/>
    <property type="match status" value="1"/>
</dbReference>
<dbReference type="InterPro" id="IPR000594">
    <property type="entry name" value="ThiF_NAD_FAD-bd"/>
</dbReference>
<evidence type="ECO:0000259" key="1">
    <source>
        <dbReference type="Pfam" id="PF00899"/>
    </source>
</evidence>
<gene>
    <name evidence="2" type="ORF">SAMN04487891_102472</name>
    <name evidence="3" type="ORF">SAMN05216293_1153</name>
</gene>
<dbReference type="InterPro" id="IPR022500">
    <property type="entry name" value="PRTRC_ThiF"/>
</dbReference>
<dbReference type="Proteomes" id="UP000184031">
    <property type="component" value="Unassembled WGS sequence"/>
</dbReference>
<protein>
    <submittedName>
        <fullName evidence="3">PRTRC system ThiF family protein</fullName>
    </submittedName>
</protein>
<feature type="domain" description="THIF-type NAD/FAD binding fold" evidence="1">
    <location>
        <begin position="19"/>
        <end position="161"/>
    </location>
</feature>
<evidence type="ECO:0000313" key="4">
    <source>
        <dbReference type="Proteomes" id="UP000184031"/>
    </source>
</evidence>
<reference evidence="3 4" key="1">
    <citation type="submission" date="2016-11" db="EMBL/GenBank/DDBJ databases">
        <authorList>
            <person name="Varghese N."/>
            <person name="Submissions S."/>
        </authorList>
    </citation>
    <scope>NUCLEOTIDE SEQUENCE [LARGE SCALE GENOMIC DNA]</scope>
    <source>
        <strain evidence="3 4">CGMCC 1.12174</strain>
        <strain evidence="2 5">DSM 26351</strain>
    </source>
</reference>
<evidence type="ECO:0000313" key="5">
    <source>
        <dbReference type="Proteomes" id="UP000198940"/>
    </source>
</evidence>
<evidence type="ECO:0000313" key="3">
    <source>
        <dbReference type="EMBL" id="SHK44777.1"/>
    </source>
</evidence>
<dbReference type="InterPro" id="IPR035985">
    <property type="entry name" value="Ubiquitin-activating_enz"/>
</dbReference>
<organism evidence="3 4">
    <name type="scientific">Flagellimonas taeanensis</name>
    <dbReference type="NCBI Taxonomy" id="1005926"/>
    <lineage>
        <taxon>Bacteria</taxon>
        <taxon>Pseudomonadati</taxon>
        <taxon>Bacteroidota</taxon>
        <taxon>Flavobacteriia</taxon>
        <taxon>Flavobacteriales</taxon>
        <taxon>Flavobacteriaceae</taxon>
        <taxon>Flagellimonas</taxon>
    </lineage>
</organism>
<comment type="caution">
    <text evidence="3">The sequence shown here is derived from an EMBL/GenBank/DDBJ whole genome shotgun (WGS) entry which is preliminary data.</text>
</comment>
<dbReference type="RefSeq" id="WP_090336508.1">
    <property type="nucleotide sequence ID" value="NZ_FOKU01000002.1"/>
</dbReference>
<keyword evidence="5" id="KW-1185">Reference proteome</keyword>
<sequence>MKQTVHFTENRLLRATNPVKLHLIGGGGTGSRVLTALAQLNHAMTALGHPGLEVTLWDNDTVTEANRGRQLFTQSEVGLPKAMALVQRTNRFFGTAWKARDHRFDGEAHAEIGDIYLSCVDNVATRFELAQWLHQLEIADYEQQHPAYWIDFGNGRKSGQVILSTIGDIPQPDSEKFITVSNMPFVTEAYGELLRQSEAGDDAPSCSLEEALRQQDLFINGALAQLGASLLWDLFRNGMTHYSGFFLNLGDFRAQPVPLRPVP</sequence>
<dbReference type="Proteomes" id="UP000198940">
    <property type="component" value="Unassembled WGS sequence"/>
</dbReference>
<dbReference type="NCBIfam" id="TIGR03736">
    <property type="entry name" value="PRTRC_ThiF"/>
    <property type="match status" value="1"/>
</dbReference>
<dbReference type="Gene3D" id="3.40.50.720">
    <property type="entry name" value="NAD(P)-binding Rossmann-like Domain"/>
    <property type="match status" value="1"/>
</dbReference>
<name>A0A1M6SJD8_9FLAO</name>
<dbReference type="STRING" id="1055723.SAMN05216293_1153"/>
<dbReference type="AlphaFoldDB" id="A0A1M6SJD8"/>
<dbReference type="OrthoDB" id="5298642at2"/>
<dbReference type="EMBL" id="FRAT01000002">
    <property type="protein sequence ID" value="SHK44777.1"/>
    <property type="molecule type" value="Genomic_DNA"/>
</dbReference>
<accession>A0A1M6SJD8</accession>
<dbReference type="EMBL" id="FOKU01000002">
    <property type="protein sequence ID" value="SFB81135.1"/>
    <property type="molecule type" value="Genomic_DNA"/>
</dbReference>
<dbReference type="SUPFAM" id="SSF69572">
    <property type="entry name" value="Activating enzymes of the ubiquitin-like proteins"/>
    <property type="match status" value="1"/>
</dbReference>
<dbReference type="CDD" id="cd01483">
    <property type="entry name" value="E1_enzyme_family"/>
    <property type="match status" value="1"/>
</dbReference>